<dbReference type="InterPro" id="IPR007541">
    <property type="entry name" value="Uncharacterised_BSP"/>
</dbReference>
<evidence type="ECO:0000256" key="1">
    <source>
        <dbReference type="SAM" id="MobiDB-lite"/>
    </source>
</evidence>
<feature type="region of interest" description="Disordered" evidence="1">
    <location>
        <begin position="1"/>
        <end position="30"/>
    </location>
</feature>
<evidence type="ECO:0000313" key="3">
    <source>
        <dbReference type="Proteomes" id="UP000663827"/>
    </source>
</evidence>
<dbReference type="PANTHER" id="PTHR33321:SF12">
    <property type="entry name" value="PLANT BASIC SECRETORY PROTEIN (BSP) FAMILY PROTEIN"/>
    <property type="match status" value="1"/>
</dbReference>
<dbReference type="PANTHER" id="PTHR33321">
    <property type="match status" value="1"/>
</dbReference>
<reference evidence="2" key="1">
    <citation type="submission" date="2021-01" db="EMBL/GenBank/DDBJ databases">
        <authorList>
            <person name="Kaushik A."/>
        </authorList>
    </citation>
    <scope>NUCLEOTIDE SEQUENCE</scope>
    <source>
        <strain evidence="2">AG5</strain>
    </source>
</reference>
<dbReference type="Proteomes" id="UP000663827">
    <property type="component" value="Unassembled WGS sequence"/>
</dbReference>
<dbReference type="EMBL" id="CAJNJQ010006367">
    <property type="protein sequence ID" value="CAE7227601.1"/>
    <property type="molecule type" value="Genomic_DNA"/>
</dbReference>
<protein>
    <submittedName>
        <fullName evidence="2">Uncharacterized protein</fullName>
    </submittedName>
</protein>
<accession>A0A8H3EB46</accession>
<proteinExistence type="predicted"/>
<gene>
    <name evidence="2" type="ORF">RDB_LOCUS178660</name>
</gene>
<dbReference type="AlphaFoldDB" id="A0A8H3EB46"/>
<sequence>MVSYDPKQPQPTSAPPGSNTPESTPLVPHPPPKVPEWISEVIPNLDLVIEDVLSPGAVLFLDLVRPATLLRDAVVGVLAELYDKDTVPKKVKVIRLIIKETDGVAATSGDEIRKTIVFNAKYIAKVGQRAKDEILGVIRHEVVHCFQHDAQGTAPSGLIEGVADFVRLRAGFAPPHWKRGDSGGNWDAGYERTAFFLDWLERTQGAGTVKRINMGLCEETYQEKTFWKQVTGDSVEDLWEKYKQSL</sequence>
<evidence type="ECO:0000313" key="2">
    <source>
        <dbReference type="EMBL" id="CAE7227601.1"/>
    </source>
</evidence>
<organism evidence="2 3">
    <name type="scientific">Rhizoctonia solani</name>
    <dbReference type="NCBI Taxonomy" id="456999"/>
    <lineage>
        <taxon>Eukaryota</taxon>
        <taxon>Fungi</taxon>
        <taxon>Dikarya</taxon>
        <taxon>Basidiomycota</taxon>
        <taxon>Agaricomycotina</taxon>
        <taxon>Agaricomycetes</taxon>
        <taxon>Cantharellales</taxon>
        <taxon>Ceratobasidiaceae</taxon>
        <taxon>Rhizoctonia</taxon>
    </lineage>
</organism>
<name>A0A8H3EB46_9AGAM</name>
<dbReference type="Pfam" id="PF04450">
    <property type="entry name" value="BSP"/>
    <property type="match status" value="1"/>
</dbReference>
<comment type="caution">
    <text evidence="2">The sequence shown here is derived from an EMBL/GenBank/DDBJ whole genome shotgun (WGS) entry which is preliminary data.</text>
</comment>